<dbReference type="RefSeq" id="WP_212190318.1">
    <property type="nucleotide sequence ID" value="NZ_JAGTAR010000013.1"/>
</dbReference>
<dbReference type="EMBL" id="JAGTAR010000013">
    <property type="protein sequence ID" value="MBR8535873.1"/>
    <property type="molecule type" value="Genomic_DNA"/>
</dbReference>
<name>A0A941IXU5_9BACT</name>
<dbReference type="Pfam" id="PF12833">
    <property type="entry name" value="HTH_18"/>
    <property type="match status" value="1"/>
</dbReference>
<dbReference type="Pfam" id="PF02311">
    <property type="entry name" value="AraC_binding"/>
    <property type="match status" value="1"/>
</dbReference>
<dbReference type="InterPro" id="IPR009057">
    <property type="entry name" value="Homeodomain-like_sf"/>
</dbReference>
<keyword evidence="2" id="KW-0238">DNA-binding</keyword>
<dbReference type="PROSITE" id="PS01124">
    <property type="entry name" value="HTH_ARAC_FAMILY_2"/>
    <property type="match status" value="1"/>
</dbReference>
<dbReference type="PANTHER" id="PTHR43280">
    <property type="entry name" value="ARAC-FAMILY TRANSCRIPTIONAL REGULATOR"/>
    <property type="match status" value="1"/>
</dbReference>
<dbReference type="Proteomes" id="UP000679220">
    <property type="component" value="Unassembled WGS sequence"/>
</dbReference>
<dbReference type="InterPro" id="IPR018062">
    <property type="entry name" value="HTH_AraC-typ_CS"/>
</dbReference>
<evidence type="ECO:0000256" key="2">
    <source>
        <dbReference type="ARBA" id="ARBA00023125"/>
    </source>
</evidence>
<dbReference type="AlphaFoldDB" id="A0A941IXU5"/>
<dbReference type="Gene3D" id="2.60.120.10">
    <property type="entry name" value="Jelly Rolls"/>
    <property type="match status" value="1"/>
</dbReference>
<dbReference type="SUPFAM" id="SSF51215">
    <property type="entry name" value="Regulatory protein AraC"/>
    <property type="match status" value="1"/>
</dbReference>
<reference evidence="5" key="1">
    <citation type="journal article" date="2018" name="Int. J. Syst. Evol. Microbiol.">
        <title>Carboxylicivirga sediminis sp. nov., isolated from coastal sediment.</title>
        <authorList>
            <person name="Wang F.Q."/>
            <person name="Ren L.H."/>
            <person name="Zou R.J."/>
            <person name="Sun Y.Z."/>
            <person name="Liu X.J."/>
            <person name="Jiang F."/>
            <person name="Liu L.J."/>
        </authorList>
    </citation>
    <scope>NUCLEOTIDE SEQUENCE</scope>
    <source>
        <strain evidence="5">JR1</strain>
    </source>
</reference>
<comment type="caution">
    <text evidence="5">The sequence shown here is derived from an EMBL/GenBank/DDBJ whole genome shotgun (WGS) entry which is preliminary data.</text>
</comment>
<proteinExistence type="predicted"/>
<dbReference type="SMART" id="SM00342">
    <property type="entry name" value="HTH_ARAC"/>
    <property type="match status" value="1"/>
</dbReference>
<organism evidence="5 6">
    <name type="scientific">Carboxylicivirga sediminis</name>
    <dbReference type="NCBI Taxonomy" id="2006564"/>
    <lineage>
        <taxon>Bacteria</taxon>
        <taxon>Pseudomonadati</taxon>
        <taxon>Bacteroidota</taxon>
        <taxon>Bacteroidia</taxon>
        <taxon>Marinilabiliales</taxon>
        <taxon>Marinilabiliaceae</taxon>
        <taxon>Carboxylicivirga</taxon>
    </lineage>
</organism>
<dbReference type="PRINTS" id="PR00032">
    <property type="entry name" value="HTHARAC"/>
</dbReference>
<dbReference type="InterPro" id="IPR037923">
    <property type="entry name" value="HTH-like"/>
</dbReference>
<dbReference type="InterPro" id="IPR014710">
    <property type="entry name" value="RmlC-like_jellyroll"/>
</dbReference>
<dbReference type="GO" id="GO:0043565">
    <property type="term" value="F:sequence-specific DNA binding"/>
    <property type="evidence" value="ECO:0007669"/>
    <property type="project" value="InterPro"/>
</dbReference>
<evidence type="ECO:0000313" key="6">
    <source>
        <dbReference type="Proteomes" id="UP000679220"/>
    </source>
</evidence>
<dbReference type="PANTHER" id="PTHR43280:SF28">
    <property type="entry name" value="HTH-TYPE TRANSCRIPTIONAL ACTIVATOR RHAS"/>
    <property type="match status" value="1"/>
</dbReference>
<feature type="domain" description="HTH araC/xylS-type" evidence="4">
    <location>
        <begin position="190"/>
        <end position="288"/>
    </location>
</feature>
<dbReference type="InterPro" id="IPR018060">
    <property type="entry name" value="HTH_AraC"/>
</dbReference>
<evidence type="ECO:0000256" key="3">
    <source>
        <dbReference type="ARBA" id="ARBA00023163"/>
    </source>
</evidence>
<dbReference type="Gene3D" id="1.10.10.60">
    <property type="entry name" value="Homeodomain-like"/>
    <property type="match status" value="2"/>
</dbReference>
<dbReference type="InterPro" id="IPR003313">
    <property type="entry name" value="AraC-bd"/>
</dbReference>
<evidence type="ECO:0000259" key="4">
    <source>
        <dbReference type="PROSITE" id="PS01124"/>
    </source>
</evidence>
<keyword evidence="3" id="KW-0804">Transcription</keyword>
<dbReference type="GO" id="GO:0003700">
    <property type="term" value="F:DNA-binding transcription factor activity"/>
    <property type="evidence" value="ECO:0007669"/>
    <property type="project" value="InterPro"/>
</dbReference>
<accession>A0A941IXU5</accession>
<evidence type="ECO:0000256" key="1">
    <source>
        <dbReference type="ARBA" id="ARBA00023015"/>
    </source>
</evidence>
<dbReference type="PROSITE" id="PS00041">
    <property type="entry name" value="HTH_ARAC_FAMILY_1"/>
    <property type="match status" value="1"/>
</dbReference>
<gene>
    <name evidence="5" type="ORF">KDU71_09925</name>
</gene>
<dbReference type="InterPro" id="IPR020449">
    <property type="entry name" value="Tscrpt_reg_AraC-type_HTH"/>
</dbReference>
<protein>
    <submittedName>
        <fullName evidence="5">Helix-turn-helix transcriptional regulator</fullName>
    </submittedName>
</protein>
<keyword evidence="1" id="KW-0805">Transcription regulation</keyword>
<reference evidence="5" key="2">
    <citation type="submission" date="2021-04" db="EMBL/GenBank/DDBJ databases">
        <authorList>
            <person name="Zhang T."/>
            <person name="Zhang Y."/>
            <person name="Lu D."/>
            <person name="Zuo D."/>
            <person name="Du Z."/>
        </authorList>
    </citation>
    <scope>NUCLEOTIDE SEQUENCE</scope>
    <source>
        <strain evidence="5">JR1</strain>
    </source>
</reference>
<evidence type="ECO:0000313" key="5">
    <source>
        <dbReference type="EMBL" id="MBR8535873.1"/>
    </source>
</evidence>
<sequence length="295" mass="34344">MATLDTKSTSDRKIINLLELGFKNVLVLGHYNYKRAKENLETHVHSGIIEICFFEKGTQHYIIGQDNYHLKGGDLLITHPNEPHGTSSYPEEKGSLYWMLIRIPEKNDKLLNLSPSNSQILIERLLNVKSRHFKSLPGIKNILSSIFQAYAKTDEPLKMVEINSYILTFLLKVIHSGEDQENEQMSDEIVFVCEFIKDHIEEDFELEKLASIIHLSLSRFKHRFKEESGVPPKEFILRQKIEKAKQLLLTYRMPINEIAFTLGFTSSSYFATVFKRFTRQTPTEYMNSYHQRSIQ</sequence>
<dbReference type="SUPFAM" id="SSF46689">
    <property type="entry name" value="Homeodomain-like"/>
    <property type="match status" value="2"/>
</dbReference>
<keyword evidence="6" id="KW-1185">Reference proteome</keyword>